<evidence type="ECO:0000256" key="1">
    <source>
        <dbReference type="SAM" id="MobiDB-lite"/>
    </source>
</evidence>
<accession>A0A432ZZZ7</accession>
<dbReference type="EMBL" id="RBNI01023749">
    <property type="protein sequence ID" value="RUO96048.1"/>
    <property type="molecule type" value="Genomic_DNA"/>
</dbReference>
<feature type="region of interest" description="Disordered" evidence="1">
    <location>
        <begin position="461"/>
        <end position="489"/>
    </location>
</feature>
<dbReference type="Gene3D" id="3.80.10.10">
    <property type="entry name" value="Ribonuclease Inhibitor"/>
    <property type="match status" value="1"/>
</dbReference>
<evidence type="ECO:0000313" key="3">
    <source>
        <dbReference type="Proteomes" id="UP000268093"/>
    </source>
</evidence>
<name>A0A432ZZZ7_9FUNG</name>
<feature type="compositionally biased region" description="Basic and acidic residues" evidence="1">
    <location>
        <begin position="480"/>
        <end position="489"/>
    </location>
</feature>
<dbReference type="SUPFAM" id="SSF52047">
    <property type="entry name" value="RNI-like"/>
    <property type="match status" value="1"/>
</dbReference>
<gene>
    <name evidence="2" type="ORF">BC936DRAFT_142711</name>
</gene>
<evidence type="ECO:0000313" key="2">
    <source>
        <dbReference type="EMBL" id="RUO96048.1"/>
    </source>
</evidence>
<dbReference type="InterPro" id="IPR032675">
    <property type="entry name" value="LRR_dom_sf"/>
</dbReference>
<proteinExistence type="predicted"/>
<dbReference type="AlphaFoldDB" id="A0A432ZZZ7"/>
<keyword evidence="3" id="KW-1185">Reference proteome</keyword>
<sequence>MTAMMIADIFQLHTPTGIIACTLPPKFLPTPSPTSPGTMDASPSSQHQRRLITVNKIAPDTWRQIAQHCGETERDTISKLDRSIRYIAAPTLLKSVKISLNRPILGATTFTTKIVVVKTQSSNESLINRELAQQLKAICTQINEVEDRACLPSNMLQSILGVLAPTSITLCGRDGTHNPGLTPAAARFVESSLKNLVSINIRGKIACSPRTLARVLGVHALTLTELTLVNLWSVNADLSDFYHILNLSNRFVHLKKATFDKTVVQDGKSLSHLLAACPNLCRLELRPLHGIVIHDVAELLSMQCPRSLEELVIVSSGNLALSATCLRDLLASKPMAKLRRLTIGGEDLGEVHVAAIVASGLRLIELGLGRFACNIRDFPWALMVYPIITIFETTIYPKSLTGVAHALRQRPEKGSLNLVSCRHHGTRFGDSYYMHCDLLKLSCSGETNEVEEKYIPNKERTRRLKRKPSGRNLTEYTTESNRKRVRDFS</sequence>
<protein>
    <submittedName>
        <fullName evidence="2">Uncharacterized protein</fullName>
    </submittedName>
</protein>
<comment type="caution">
    <text evidence="2">The sequence shown here is derived from an EMBL/GenBank/DDBJ whole genome shotgun (WGS) entry which is preliminary data.</text>
</comment>
<reference evidence="2 3" key="1">
    <citation type="journal article" date="2018" name="New Phytol.">
        <title>Phylogenomics of Endogonaceae and evolution of mycorrhizas within Mucoromycota.</title>
        <authorList>
            <person name="Chang Y."/>
            <person name="Desiro A."/>
            <person name="Na H."/>
            <person name="Sandor L."/>
            <person name="Lipzen A."/>
            <person name="Clum A."/>
            <person name="Barry K."/>
            <person name="Grigoriev I.V."/>
            <person name="Martin F.M."/>
            <person name="Stajich J.E."/>
            <person name="Smith M.E."/>
            <person name="Bonito G."/>
            <person name="Spatafora J.W."/>
        </authorList>
    </citation>
    <scope>NUCLEOTIDE SEQUENCE [LARGE SCALE GENOMIC DNA]</scope>
    <source>
        <strain evidence="2 3">GMNB39</strain>
    </source>
</reference>
<organism evidence="2 3">
    <name type="scientific">Jimgerdemannia flammicorona</name>
    <dbReference type="NCBI Taxonomy" id="994334"/>
    <lineage>
        <taxon>Eukaryota</taxon>
        <taxon>Fungi</taxon>
        <taxon>Fungi incertae sedis</taxon>
        <taxon>Mucoromycota</taxon>
        <taxon>Mucoromycotina</taxon>
        <taxon>Endogonomycetes</taxon>
        <taxon>Endogonales</taxon>
        <taxon>Endogonaceae</taxon>
        <taxon>Jimgerdemannia</taxon>
    </lineage>
</organism>
<dbReference type="Proteomes" id="UP000268093">
    <property type="component" value="Unassembled WGS sequence"/>
</dbReference>